<organism evidence="3 4">
    <name type="scientific">Aestuariispira insulae</name>
    <dbReference type="NCBI Taxonomy" id="1461337"/>
    <lineage>
        <taxon>Bacteria</taxon>
        <taxon>Pseudomonadati</taxon>
        <taxon>Pseudomonadota</taxon>
        <taxon>Alphaproteobacteria</taxon>
        <taxon>Rhodospirillales</taxon>
        <taxon>Kiloniellaceae</taxon>
        <taxon>Aestuariispira</taxon>
    </lineage>
</organism>
<dbReference type="EMBL" id="QRDW01000017">
    <property type="protein sequence ID" value="RED44128.1"/>
    <property type="molecule type" value="Genomic_DNA"/>
</dbReference>
<dbReference type="GO" id="GO:0005829">
    <property type="term" value="C:cytosol"/>
    <property type="evidence" value="ECO:0007669"/>
    <property type="project" value="TreeGrafter"/>
</dbReference>
<feature type="domain" description="HTH cro/C1-type" evidence="2">
    <location>
        <begin position="12"/>
        <end position="66"/>
    </location>
</feature>
<sequence>MMAELSDVAKRIKTIRSYREITTEDAGKFFGVVKSNYGRIENGTTVLRVHHLNKLAQLLKVPVTAFFSEDIPTATIANPYQVDIGVLCRLMENYRNEAGYTLEEVAKALGLSSGHYWKIENNQSPLAVEQLQKFCEFIKVPILEILKPDYSKQLDKAVADVFQISKELEPPQKRELLQYLQAGINKFQTRTVKDEC</sequence>
<dbReference type="InterPro" id="IPR010982">
    <property type="entry name" value="Lambda_DNA-bd_dom_sf"/>
</dbReference>
<accession>A0A3D9H3P5</accession>
<dbReference type="CDD" id="cd00093">
    <property type="entry name" value="HTH_XRE"/>
    <property type="match status" value="2"/>
</dbReference>
<evidence type="ECO:0000313" key="4">
    <source>
        <dbReference type="Proteomes" id="UP000256845"/>
    </source>
</evidence>
<comment type="caution">
    <text evidence="3">The sequence shown here is derived from an EMBL/GenBank/DDBJ whole genome shotgun (WGS) entry which is preliminary data.</text>
</comment>
<evidence type="ECO:0000256" key="1">
    <source>
        <dbReference type="ARBA" id="ARBA00023125"/>
    </source>
</evidence>
<dbReference type="PROSITE" id="PS50943">
    <property type="entry name" value="HTH_CROC1"/>
    <property type="match status" value="2"/>
</dbReference>
<reference evidence="3 4" key="1">
    <citation type="submission" date="2018-07" db="EMBL/GenBank/DDBJ databases">
        <title>Genomic Encyclopedia of Type Strains, Phase III (KMG-III): the genomes of soil and plant-associated and newly described type strains.</title>
        <authorList>
            <person name="Whitman W."/>
        </authorList>
    </citation>
    <scope>NUCLEOTIDE SEQUENCE [LARGE SCALE GENOMIC DNA]</scope>
    <source>
        <strain evidence="3 4">CECT 8488</strain>
    </source>
</reference>
<dbReference type="OrthoDB" id="9805356at2"/>
<name>A0A3D9H3P5_9PROT</name>
<dbReference type="SUPFAM" id="SSF47413">
    <property type="entry name" value="lambda repressor-like DNA-binding domains"/>
    <property type="match status" value="2"/>
</dbReference>
<feature type="domain" description="HTH cro/C1-type" evidence="2">
    <location>
        <begin position="91"/>
        <end position="145"/>
    </location>
</feature>
<dbReference type="SMART" id="SM00530">
    <property type="entry name" value="HTH_XRE"/>
    <property type="match status" value="2"/>
</dbReference>
<dbReference type="AlphaFoldDB" id="A0A3D9H3P5"/>
<keyword evidence="4" id="KW-1185">Reference proteome</keyword>
<protein>
    <submittedName>
        <fullName evidence="3">Helix-turn-helix protein</fullName>
    </submittedName>
</protein>
<dbReference type="GO" id="GO:0003700">
    <property type="term" value="F:DNA-binding transcription factor activity"/>
    <property type="evidence" value="ECO:0007669"/>
    <property type="project" value="TreeGrafter"/>
</dbReference>
<dbReference type="Pfam" id="PF01381">
    <property type="entry name" value="HTH_3"/>
    <property type="match status" value="1"/>
</dbReference>
<gene>
    <name evidence="3" type="ORF">DFP90_11731</name>
</gene>
<dbReference type="GO" id="GO:0003677">
    <property type="term" value="F:DNA binding"/>
    <property type="evidence" value="ECO:0007669"/>
    <property type="project" value="UniProtKB-KW"/>
</dbReference>
<dbReference type="PANTHER" id="PTHR46797">
    <property type="entry name" value="HTH-TYPE TRANSCRIPTIONAL REGULATOR"/>
    <property type="match status" value="1"/>
</dbReference>
<evidence type="ECO:0000313" key="3">
    <source>
        <dbReference type="EMBL" id="RED44128.1"/>
    </source>
</evidence>
<proteinExistence type="predicted"/>
<dbReference type="Gene3D" id="1.10.260.40">
    <property type="entry name" value="lambda repressor-like DNA-binding domains"/>
    <property type="match status" value="2"/>
</dbReference>
<keyword evidence="1" id="KW-0238">DNA-binding</keyword>
<dbReference type="InterPro" id="IPR001387">
    <property type="entry name" value="Cro/C1-type_HTH"/>
</dbReference>
<dbReference type="RefSeq" id="WP_115939365.1">
    <property type="nucleotide sequence ID" value="NZ_QRDW01000017.1"/>
</dbReference>
<dbReference type="InterPro" id="IPR050807">
    <property type="entry name" value="TransReg_Diox_bact_type"/>
</dbReference>
<dbReference type="PANTHER" id="PTHR46797:SF1">
    <property type="entry name" value="METHYLPHOSPHONATE SYNTHASE"/>
    <property type="match status" value="1"/>
</dbReference>
<dbReference type="Proteomes" id="UP000256845">
    <property type="component" value="Unassembled WGS sequence"/>
</dbReference>
<evidence type="ECO:0000259" key="2">
    <source>
        <dbReference type="PROSITE" id="PS50943"/>
    </source>
</evidence>